<dbReference type="VEuPathDB" id="FungiDB:RhiirA1_454916"/>
<proteinExistence type="predicted"/>
<evidence type="ECO:0000313" key="2">
    <source>
        <dbReference type="Proteomes" id="UP000233469"/>
    </source>
</evidence>
<dbReference type="EMBL" id="LLXL01004576">
    <property type="protein sequence ID" value="PKK57256.1"/>
    <property type="molecule type" value="Genomic_DNA"/>
</dbReference>
<accession>A0A2N1M6I3</accession>
<dbReference type="AlphaFoldDB" id="A0A2N1M6I3"/>
<evidence type="ECO:0000313" key="1">
    <source>
        <dbReference type="EMBL" id="PKK57256.1"/>
    </source>
</evidence>
<gene>
    <name evidence="1" type="ORF">RhiirC2_798376</name>
</gene>
<dbReference type="Proteomes" id="UP000233469">
    <property type="component" value="Unassembled WGS sequence"/>
</dbReference>
<reference evidence="1 2" key="1">
    <citation type="submission" date="2016-04" db="EMBL/GenBank/DDBJ databases">
        <title>Genome analyses suggest a sexual origin of heterokaryosis in a supposedly ancient asexual fungus.</title>
        <authorList>
            <person name="Ropars J."/>
            <person name="Sedzielewska K."/>
            <person name="Noel J."/>
            <person name="Charron P."/>
            <person name="Farinelli L."/>
            <person name="Marton T."/>
            <person name="Kruger M."/>
            <person name="Pelin A."/>
            <person name="Brachmann A."/>
            <person name="Corradi N."/>
        </authorList>
    </citation>
    <scope>NUCLEOTIDE SEQUENCE [LARGE SCALE GENOMIC DNA]</scope>
    <source>
        <strain evidence="1 2">C2</strain>
    </source>
</reference>
<dbReference type="VEuPathDB" id="FungiDB:FUN_019651"/>
<comment type="caution">
    <text evidence="1">The sequence shown here is derived from an EMBL/GenBank/DDBJ whole genome shotgun (WGS) entry which is preliminary data.</text>
</comment>
<reference evidence="1 2" key="2">
    <citation type="submission" date="2017-10" db="EMBL/GenBank/DDBJ databases">
        <title>Extensive intraspecific genome diversity in a model arbuscular mycorrhizal fungus.</title>
        <authorList>
            <person name="Chen E.C.H."/>
            <person name="Morin E."/>
            <person name="Baudet D."/>
            <person name="Noel J."/>
            <person name="Ndikumana S."/>
            <person name="Charron P."/>
            <person name="St-Onge C."/>
            <person name="Giorgi J."/>
            <person name="Grigoriev I.V."/>
            <person name="Roux C."/>
            <person name="Martin F.M."/>
            <person name="Corradi N."/>
        </authorList>
    </citation>
    <scope>NUCLEOTIDE SEQUENCE [LARGE SCALE GENOMIC DNA]</scope>
    <source>
        <strain evidence="1 2">C2</strain>
    </source>
</reference>
<sequence length="172" mass="20267">MGERQAERLVIYINPQKAQDLDWDLTLQKFYYRPKGYYQTAEKMQTDYDKTLKDYQVSGKPKFAELHCKITDVVNKRKCIHILVELPHRDLSKRPERPNIFRYDKKGNLIVIVDNRNVKQVFGEQLANAGVIKKVSKIEKDYVGGYFILEIRYIAKKNQIMFALNDLHSTLP</sequence>
<protein>
    <submittedName>
        <fullName evidence="1">Uncharacterized protein</fullName>
    </submittedName>
</protein>
<name>A0A2N1M6I3_9GLOM</name>
<dbReference type="VEuPathDB" id="FungiDB:RhiirFUN_000131"/>
<organism evidence="1 2">
    <name type="scientific">Rhizophagus irregularis</name>
    <dbReference type="NCBI Taxonomy" id="588596"/>
    <lineage>
        <taxon>Eukaryota</taxon>
        <taxon>Fungi</taxon>
        <taxon>Fungi incertae sedis</taxon>
        <taxon>Mucoromycota</taxon>
        <taxon>Glomeromycotina</taxon>
        <taxon>Glomeromycetes</taxon>
        <taxon>Glomerales</taxon>
        <taxon>Glomeraceae</taxon>
        <taxon>Rhizophagus</taxon>
    </lineage>
</organism>